<keyword evidence="5" id="KW-0677">Repeat</keyword>
<dbReference type="NCBIfam" id="TIGR03303">
    <property type="entry name" value="OM_YaeT"/>
    <property type="match status" value="1"/>
</dbReference>
<evidence type="ECO:0000256" key="8">
    <source>
        <dbReference type="NCBIfam" id="TIGR03303"/>
    </source>
</evidence>
<evidence type="ECO:0000256" key="5">
    <source>
        <dbReference type="ARBA" id="ARBA00022737"/>
    </source>
</evidence>
<dbReference type="GO" id="GO:0009279">
    <property type="term" value="C:cell outer membrane"/>
    <property type="evidence" value="ECO:0007669"/>
    <property type="project" value="UniProtKB-UniRule"/>
</dbReference>
<evidence type="ECO:0000259" key="10">
    <source>
        <dbReference type="PROSITE" id="PS51779"/>
    </source>
</evidence>
<dbReference type="Pfam" id="PF07244">
    <property type="entry name" value="POTRA"/>
    <property type="match status" value="5"/>
</dbReference>
<dbReference type="Pfam" id="PF01103">
    <property type="entry name" value="Omp85"/>
    <property type="match status" value="1"/>
</dbReference>
<feature type="domain" description="POTRA" evidence="10">
    <location>
        <begin position="138"/>
        <end position="209"/>
    </location>
</feature>
<dbReference type="AlphaFoldDB" id="A0AAU7DHQ7"/>
<keyword evidence="2" id="KW-1134">Transmembrane beta strand</keyword>
<evidence type="ECO:0000256" key="9">
    <source>
        <dbReference type="SAM" id="Phobius"/>
    </source>
</evidence>
<keyword evidence="3 9" id="KW-0812">Transmembrane</keyword>
<dbReference type="InterPro" id="IPR023707">
    <property type="entry name" value="OM_assembly_BamA"/>
</dbReference>
<dbReference type="EMBL" id="CP121196">
    <property type="protein sequence ID" value="XBH17234.1"/>
    <property type="molecule type" value="Genomic_DNA"/>
</dbReference>
<dbReference type="PROSITE" id="PS51779">
    <property type="entry name" value="POTRA"/>
    <property type="match status" value="3"/>
</dbReference>
<comment type="subcellular location">
    <subcellularLocation>
        <location evidence="1">Membrane</location>
    </subcellularLocation>
</comment>
<evidence type="ECO:0000256" key="3">
    <source>
        <dbReference type="ARBA" id="ARBA00022692"/>
    </source>
</evidence>
<evidence type="ECO:0000313" key="11">
    <source>
        <dbReference type="EMBL" id="XBH17234.1"/>
    </source>
</evidence>
<keyword evidence="4" id="KW-0732">Signal</keyword>
<dbReference type="Gene3D" id="2.40.160.50">
    <property type="entry name" value="membrane protein fhac: a member of the omp85/tpsb transporter family"/>
    <property type="match status" value="1"/>
</dbReference>
<keyword evidence="6 9" id="KW-0472">Membrane</keyword>
<protein>
    <recommendedName>
        <fullName evidence="8">Outer membrane protein assembly factor BamA</fullName>
    </recommendedName>
</protein>
<dbReference type="InterPro" id="IPR010827">
    <property type="entry name" value="BamA/TamA_POTRA"/>
</dbReference>
<dbReference type="PANTHER" id="PTHR12815">
    <property type="entry name" value="SORTING AND ASSEMBLY MACHINERY SAMM50 PROTEIN FAMILY MEMBER"/>
    <property type="match status" value="1"/>
</dbReference>
<evidence type="ECO:0000256" key="2">
    <source>
        <dbReference type="ARBA" id="ARBA00022452"/>
    </source>
</evidence>
<keyword evidence="7" id="KW-0998">Cell outer membrane</keyword>
<evidence type="ECO:0000256" key="4">
    <source>
        <dbReference type="ARBA" id="ARBA00022729"/>
    </source>
</evidence>
<sequence>MNIVCGVLIGAAGKLGKVSVSEPSASSVVRVMSLRSEDIVFEMVKSIFPKGCKQNLSSEGVHILPVKPYHGPHQYLCSPQDSSPVKIGGPDGQVFVRGVLIKHDSIDRKVRTPFLLSRLVLLLVLVFSAGAVVAQPGQTIESIRVIGNRRIPKETIKARMFTHEGETYDPVSIERDFNSLWNTGYFEDLRIEREDTEKGIILNVFVRERPTIREINYKGNSSVSTSDILDRFKKEKVGLSVEGQYDPTKVMRARSVLAELLSEHGHQFAIIKADVKTIPPASVQINFNIKEGPTVKVGQIKFTGNQHLSSLYLRRSMKNLKPVGIPYSLFLENLFARTFDASKLDEDSERVRFAYRDKGYANAAVETPRTQIRDEGGLNFFTFRPNRGKRIDILMPVEEGDRYKLGSITFTGNQHISNLKALRGTFAIKDGDWFNQTIIGKGLENLKKAYGQLGYINFGAIPKPIYDEQKKTVSFQIDIDEGKQFYVSRIEFQGNTITRDRVIRRELLLDEGQVYNSQLWEYSLLRLNQLEYFEPLKVDQDSEAHQNAEAGTVDLLLKVKEKGKNSIGLNGGVSGLSGAFLGVNYQTNNFLGLGETLSVQGNIGSVSRQFLFGFSQPYVRNRPLNIGFQIYNNKSDFNAAKSYQTSTGTALNLTSAQQSLTQNYNQASTGLNFSLSYPLRRHAFQRVGFTYSLSRANITAFSTASQTYFQTISFRSGIQGSNALAGIITSQASLTYSYNTVNNPVRPRSGKEITLAMQAAGIWGNVRYFSPLVAYKTYRSMHYLSFNPNGHNVLAFKTQLGYVQGFGGDVAPPNNRFYAGGDSELRGFDIRSATPYGYVPTRQTVQLTNPDGTCVPRDPNNPQLGQCIAVPIPVYGVVSIGGDTSLTSNLEYRIPIVGSAMFALFDDFGMDVVTNHGQLKQSPEGFASLTAPLYGCPVYNNGSCQGGIPGSLVGFQRDIRPVAGTNLVPRMSLGGEFSIVMPVINAPFRLYYAYNPLRLFERPYCNDVALGTKVQSCTAQLITRDLFPPGGAGDYTYQQAIEGYGAQNLFREPRKTFRLSVSTTF</sequence>
<accession>A0AAU7DHQ7</accession>
<feature type="domain" description="POTRA" evidence="10">
    <location>
        <begin position="403"/>
        <end position="482"/>
    </location>
</feature>
<evidence type="ECO:0000256" key="6">
    <source>
        <dbReference type="ARBA" id="ARBA00023136"/>
    </source>
</evidence>
<dbReference type="PANTHER" id="PTHR12815:SF47">
    <property type="entry name" value="TRANSLOCATION AND ASSEMBLY MODULE SUBUNIT TAMA"/>
    <property type="match status" value="1"/>
</dbReference>
<keyword evidence="9" id="KW-1133">Transmembrane helix</keyword>
<organism evidence="11">
    <name type="scientific">Telmatobacter sp. DSM 110680</name>
    <dbReference type="NCBI Taxonomy" id="3036704"/>
    <lineage>
        <taxon>Bacteria</taxon>
        <taxon>Pseudomonadati</taxon>
        <taxon>Acidobacteriota</taxon>
        <taxon>Terriglobia</taxon>
        <taxon>Terriglobales</taxon>
        <taxon>Acidobacteriaceae</taxon>
        <taxon>Telmatobacter</taxon>
    </lineage>
</organism>
<dbReference type="InterPro" id="IPR039910">
    <property type="entry name" value="D15-like"/>
</dbReference>
<dbReference type="InterPro" id="IPR000184">
    <property type="entry name" value="Bac_surfAg_D15"/>
</dbReference>
<dbReference type="GO" id="GO:0071709">
    <property type="term" value="P:membrane assembly"/>
    <property type="evidence" value="ECO:0007669"/>
    <property type="project" value="InterPro"/>
</dbReference>
<feature type="domain" description="POTRA" evidence="10">
    <location>
        <begin position="485"/>
        <end position="562"/>
    </location>
</feature>
<dbReference type="RefSeq" id="WP_348262465.1">
    <property type="nucleotide sequence ID" value="NZ_CP121196.1"/>
</dbReference>
<gene>
    <name evidence="11" type="primary">bamA</name>
    <name evidence="11" type="ORF">P8935_22035</name>
</gene>
<evidence type="ECO:0000256" key="7">
    <source>
        <dbReference type="ARBA" id="ARBA00023237"/>
    </source>
</evidence>
<feature type="transmembrane region" description="Helical" evidence="9">
    <location>
        <begin position="115"/>
        <end position="134"/>
    </location>
</feature>
<proteinExistence type="predicted"/>
<evidence type="ECO:0000256" key="1">
    <source>
        <dbReference type="ARBA" id="ARBA00004370"/>
    </source>
</evidence>
<reference evidence="11" key="1">
    <citation type="submission" date="2023-03" db="EMBL/GenBank/DDBJ databases">
        <title>Edaphobacter sp.</title>
        <authorList>
            <person name="Huber K.J."/>
            <person name="Papendorf J."/>
            <person name="Pilke C."/>
            <person name="Bunk B."/>
            <person name="Sproeer C."/>
            <person name="Pester M."/>
        </authorList>
    </citation>
    <scope>NUCLEOTIDE SEQUENCE</scope>
    <source>
        <strain evidence="11">DSM 110680</strain>
    </source>
</reference>
<name>A0AAU7DHQ7_9BACT</name>
<dbReference type="InterPro" id="IPR034746">
    <property type="entry name" value="POTRA"/>
</dbReference>
<dbReference type="Gene3D" id="3.10.20.310">
    <property type="entry name" value="membrane protein fhac"/>
    <property type="match status" value="5"/>
</dbReference>